<dbReference type="InterPro" id="IPR004507">
    <property type="entry name" value="UbiX-like"/>
</dbReference>
<dbReference type="EC" id="2.5.1.129" evidence="5"/>
<dbReference type="InterPro" id="IPR003382">
    <property type="entry name" value="Flavoprotein"/>
</dbReference>
<feature type="binding site" evidence="5">
    <location>
        <position position="36"/>
    </location>
    <ligand>
        <name>FMN</name>
        <dbReference type="ChEBI" id="CHEBI:58210"/>
    </ligand>
</feature>
<keyword evidence="8" id="KW-1185">Reference proteome</keyword>
<dbReference type="SUPFAM" id="SSF52507">
    <property type="entry name" value="Homo-oligomeric flavin-containing Cys decarboxylases, HFCD"/>
    <property type="match status" value="1"/>
</dbReference>
<feature type="binding site" evidence="5">
    <location>
        <position position="119"/>
    </location>
    <ligand>
        <name>FMN</name>
        <dbReference type="ChEBI" id="CHEBI:58210"/>
    </ligand>
</feature>
<evidence type="ECO:0000313" key="8">
    <source>
        <dbReference type="Proteomes" id="UP000184275"/>
    </source>
</evidence>
<evidence type="ECO:0000256" key="4">
    <source>
        <dbReference type="ARBA" id="ARBA00022679"/>
    </source>
</evidence>
<comment type="function">
    <text evidence="5">Flavin prenyltransferase that catalyzes the synthesis of the prenylated FMN cofactor (prenyl-FMN) for 4-hydroxy-3-polyprenylbenzoic acid decarboxylase UbiD. The prenyltransferase is metal-independent and links a dimethylallyl moiety from dimethylallyl monophosphate (DMAP) to the flavin N5 and C6 atoms of FMN.</text>
</comment>
<protein>
    <recommendedName>
        <fullName evidence="5">Flavin prenyltransferase UbiX</fullName>
        <ecNumber evidence="5">2.5.1.129</ecNumber>
    </recommendedName>
</protein>
<reference evidence="8" key="1">
    <citation type="submission" date="2016-11" db="EMBL/GenBank/DDBJ databases">
        <authorList>
            <person name="Varghese N."/>
            <person name="Submissions S."/>
        </authorList>
    </citation>
    <scope>NUCLEOTIDE SEQUENCE [LARGE SCALE GENOMIC DNA]</scope>
    <source>
        <strain evidence="8">UWOS</strain>
    </source>
</reference>
<dbReference type="GO" id="GO:0106141">
    <property type="term" value="F:flavin prenyltransferase activity"/>
    <property type="evidence" value="ECO:0007669"/>
    <property type="project" value="UniProtKB-EC"/>
</dbReference>
<evidence type="ECO:0000259" key="6">
    <source>
        <dbReference type="Pfam" id="PF02441"/>
    </source>
</evidence>
<dbReference type="RefSeq" id="WP_073304981.1">
    <property type="nucleotide sequence ID" value="NZ_FRAW01000021.1"/>
</dbReference>
<evidence type="ECO:0000256" key="3">
    <source>
        <dbReference type="ARBA" id="ARBA00022643"/>
    </source>
</evidence>
<organism evidence="7 8">
    <name type="scientific">Fibrobacter intestinalis</name>
    <dbReference type="NCBI Taxonomy" id="28122"/>
    <lineage>
        <taxon>Bacteria</taxon>
        <taxon>Pseudomonadati</taxon>
        <taxon>Fibrobacterota</taxon>
        <taxon>Fibrobacteria</taxon>
        <taxon>Fibrobacterales</taxon>
        <taxon>Fibrobacteraceae</taxon>
        <taxon>Fibrobacter</taxon>
    </lineage>
</organism>
<keyword evidence="3 5" id="KW-0288">FMN</keyword>
<evidence type="ECO:0000256" key="5">
    <source>
        <dbReference type="HAMAP-Rule" id="MF_01984"/>
    </source>
</evidence>
<keyword evidence="4 5" id="KW-0808">Transferase</keyword>
<comment type="catalytic activity">
    <reaction evidence="5">
        <text>dimethylallyl phosphate + FMNH2 = prenylated FMNH2 + phosphate</text>
        <dbReference type="Rhea" id="RHEA:37743"/>
        <dbReference type="ChEBI" id="CHEBI:43474"/>
        <dbReference type="ChEBI" id="CHEBI:57618"/>
        <dbReference type="ChEBI" id="CHEBI:87467"/>
        <dbReference type="ChEBI" id="CHEBI:88052"/>
        <dbReference type="EC" id="2.5.1.129"/>
    </reaction>
</comment>
<keyword evidence="2 5" id="KW-0285">Flavoprotein</keyword>
<dbReference type="HAMAP" id="MF_01984">
    <property type="entry name" value="ubiX_pad"/>
    <property type="match status" value="1"/>
</dbReference>
<feature type="domain" description="Flavoprotein" evidence="6">
    <location>
        <begin position="3"/>
        <end position="170"/>
    </location>
</feature>
<dbReference type="AlphaFoldDB" id="A0A1M6VXF1"/>
<sequence length="184" mass="19721">MSHFVLGVTGASGAIYAARTLWHLQKMGHSVALIQTAAGKSVAAYEEEAEALQKADSVLNIDDFFAECASGNSCFSGMAVVPCSMGSLGKIANGIADNLLTRTADVCLKERRPLVVVPREMPYNLIHIKNMERLTLAGAVVIPANPSFYSKPKTVVDVVDTVVSKILRHLNVPNQIVPEWGSAK</sequence>
<dbReference type="InterPro" id="IPR036551">
    <property type="entry name" value="Flavin_trans-like"/>
</dbReference>
<evidence type="ECO:0000313" key="7">
    <source>
        <dbReference type="EMBL" id="SHK86117.1"/>
    </source>
</evidence>
<evidence type="ECO:0000256" key="2">
    <source>
        <dbReference type="ARBA" id="ARBA00022630"/>
    </source>
</evidence>
<dbReference type="Pfam" id="PF02441">
    <property type="entry name" value="Flavoprotein"/>
    <property type="match status" value="1"/>
</dbReference>
<comment type="caution">
    <text evidence="5">Lacks conserved residue(s) required for the propagation of feature annotation.</text>
</comment>
<feature type="binding site" evidence="5">
    <location>
        <position position="165"/>
    </location>
    <ligand>
        <name>dimethylallyl phosphate</name>
        <dbReference type="ChEBI" id="CHEBI:88052"/>
    </ligand>
</feature>
<accession>A0A1M6VXF1</accession>
<proteinExistence type="inferred from homology"/>
<dbReference type="Proteomes" id="UP000184275">
    <property type="component" value="Unassembled WGS sequence"/>
</dbReference>
<gene>
    <name evidence="5" type="primary">ubiX</name>
    <name evidence="7" type="ORF">SAMN05720469_1214</name>
</gene>
<dbReference type="Gene3D" id="3.40.50.1950">
    <property type="entry name" value="Flavin prenyltransferase-like"/>
    <property type="match status" value="1"/>
</dbReference>
<feature type="binding site" evidence="5">
    <location>
        <begin position="84"/>
        <end position="87"/>
    </location>
    <ligand>
        <name>FMN</name>
        <dbReference type="ChEBI" id="CHEBI:58210"/>
    </ligand>
</feature>
<keyword evidence="1 5" id="KW-0637">Prenyltransferase</keyword>
<comment type="similarity">
    <text evidence="5">Belongs to the UbiX/PAD1 family.</text>
</comment>
<feature type="binding site" evidence="5">
    <location>
        <begin position="10"/>
        <end position="12"/>
    </location>
    <ligand>
        <name>FMN</name>
        <dbReference type="ChEBI" id="CHEBI:58210"/>
    </ligand>
</feature>
<name>A0A1M6VXF1_9BACT</name>
<evidence type="ECO:0000256" key="1">
    <source>
        <dbReference type="ARBA" id="ARBA00022602"/>
    </source>
</evidence>
<dbReference type="NCBIfam" id="TIGR00421">
    <property type="entry name" value="ubiX_pad"/>
    <property type="match status" value="1"/>
</dbReference>
<dbReference type="EMBL" id="FRAW01000021">
    <property type="protein sequence ID" value="SHK86117.1"/>
    <property type="molecule type" value="Genomic_DNA"/>
</dbReference>
<feature type="binding site" evidence="5">
    <location>
        <position position="149"/>
    </location>
    <ligand>
        <name>dimethylallyl phosphate</name>
        <dbReference type="ChEBI" id="CHEBI:88052"/>
    </ligand>
</feature>